<dbReference type="GO" id="GO:0005694">
    <property type="term" value="C:chromosome"/>
    <property type="evidence" value="ECO:0007669"/>
    <property type="project" value="UniProtKB-ARBA"/>
</dbReference>
<evidence type="ECO:0000313" key="6">
    <source>
        <dbReference type="EMBL" id="CAL4170545.1"/>
    </source>
</evidence>
<evidence type="ECO:0000256" key="2">
    <source>
        <dbReference type="ARBA" id="ARBA00022801"/>
    </source>
</evidence>
<dbReference type="InterPro" id="IPR027417">
    <property type="entry name" value="P-loop_NTPase"/>
</dbReference>
<dbReference type="EMBL" id="CAXKWB010050898">
    <property type="protein sequence ID" value="CAL4170545.1"/>
    <property type="molecule type" value="Genomic_DNA"/>
</dbReference>
<protein>
    <recommendedName>
        <fullName evidence="5">DNA2/NAM7 helicase-like C-terminal domain-containing protein</fullName>
    </recommendedName>
</protein>
<feature type="domain" description="DNA2/NAM7 helicase-like C-terminal" evidence="5">
    <location>
        <begin position="4"/>
        <end position="117"/>
    </location>
</feature>
<evidence type="ECO:0000259" key="5">
    <source>
        <dbReference type="Pfam" id="PF13087"/>
    </source>
</evidence>
<evidence type="ECO:0000313" key="7">
    <source>
        <dbReference type="Proteomes" id="UP001497623"/>
    </source>
</evidence>
<sequence>RSKEEGKSTGGLHNPSEAQFVRLVLESMESQLQGFSVGVITPYQCQKQHLEGKLASLTGKIKLDINTIDAFQGQERDVIILSFVRANNTCSIGFLSQRQRLNVALTRARRCCYIIANLSSLKGNKDWQSLISDAKQRGRIIPLDKNVPEYCTNNIQSMIQI</sequence>
<dbReference type="GO" id="GO:0005524">
    <property type="term" value="F:ATP binding"/>
    <property type="evidence" value="ECO:0007669"/>
    <property type="project" value="UniProtKB-KW"/>
</dbReference>
<dbReference type="AlphaFoldDB" id="A0AAV2S9Q6"/>
<dbReference type="FunFam" id="3.40.50.300:FF:000326">
    <property type="entry name" value="P-loop containing nucleoside triphosphate hydrolase"/>
    <property type="match status" value="1"/>
</dbReference>
<dbReference type="SUPFAM" id="SSF52540">
    <property type="entry name" value="P-loop containing nucleoside triphosphate hydrolases"/>
    <property type="match status" value="1"/>
</dbReference>
<proteinExistence type="predicted"/>
<reference evidence="6 7" key="1">
    <citation type="submission" date="2024-05" db="EMBL/GenBank/DDBJ databases">
        <authorList>
            <person name="Wallberg A."/>
        </authorList>
    </citation>
    <scope>NUCLEOTIDE SEQUENCE [LARGE SCALE GENOMIC DNA]</scope>
</reference>
<keyword evidence="1" id="KW-0547">Nucleotide-binding</keyword>
<organism evidence="6 7">
    <name type="scientific">Meganyctiphanes norvegica</name>
    <name type="common">Northern krill</name>
    <name type="synonym">Thysanopoda norvegica</name>
    <dbReference type="NCBI Taxonomy" id="48144"/>
    <lineage>
        <taxon>Eukaryota</taxon>
        <taxon>Metazoa</taxon>
        <taxon>Ecdysozoa</taxon>
        <taxon>Arthropoda</taxon>
        <taxon>Crustacea</taxon>
        <taxon>Multicrustacea</taxon>
        <taxon>Malacostraca</taxon>
        <taxon>Eumalacostraca</taxon>
        <taxon>Eucarida</taxon>
        <taxon>Euphausiacea</taxon>
        <taxon>Euphausiidae</taxon>
        <taxon>Meganyctiphanes</taxon>
    </lineage>
</organism>
<dbReference type="Gene3D" id="3.40.50.300">
    <property type="entry name" value="P-loop containing nucleotide triphosphate hydrolases"/>
    <property type="match status" value="1"/>
</dbReference>
<dbReference type="InterPro" id="IPR045055">
    <property type="entry name" value="DNA2/NAM7-like"/>
</dbReference>
<dbReference type="GO" id="GO:0001147">
    <property type="term" value="F:transcription termination site sequence-specific DNA binding"/>
    <property type="evidence" value="ECO:0007669"/>
    <property type="project" value="TreeGrafter"/>
</dbReference>
<feature type="non-terminal residue" evidence="6">
    <location>
        <position position="1"/>
    </location>
</feature>
<accession>A0AAV2S9Q6</accession>
<dbReference type="Pfam" id="PF13087">
    <property type="entry name" value="AAA_12"/>
    <property type="match status" value="1"/>
</dbReference>
<dbReference type="CDD" id="cd18808">
    <property type="entry name" value="SF1_C_Upf1"/>
    <property type="match status" value="1"/>
</dbReference>
<keyword evidence="4" id="KW-0067">ATP-binding</keyword>
<keyword evidence="3" id="KW-0347">Helicase</keyword>
<dbReference type="GO" id="GO:0016787">
    <property type="term" value="F:hydrolase activity"/>
    <property type="evidence" value="ECO:0007669"/>
    <property type="project" value="UniProtKB-KW"/>
</dbReference>
<dbReference type="Proteomes" id="UP001497623">
    <property type="component" value="Unassembled WGS sequence"/>
</dbReference>
<dbReference type="GO" id="GO:0006369">
    <property type="term" value="P:termination of RNA polymerase II transcription"/>
    <property type="evidence" value="ECO:0007669"/>
    <property type="project" value="TreeGrafter"/>
</dbReference>
<gene>
    <name evidence="6" type="ORF">MNOR_LOCUS34013</name>
</gene>
<dbReference type="InterPro" id="IPR047187">
    <property type="entry name" value="SF1_C_Upf1"/>
</dbReference>
<name>A0AAV2S9Q6_MEGNR</name>
<keyword evidence="2" id="KW-0378">Hydrolase</keyword>
<keyword evidence="7" id="KW-1185">Reference proteome</keyword>
<dbReference type="PANTHER" id="PTHR10887:SF495">
    <property type="entry name" value="HELICASE SENATAXIN ISOFORM X1-RELATED"/>
    <property type="match status" value="1"/>
</dbReference>
<comment type="caution">
    <text evidence="6">The sequence shown here is derived from an EMBL/GenBank/DDBJ whole genome shotgun (WGS) entry which is preliminary data.</text>
</comment>
<dbReference type="GO" id="GO:0016604">
    <property type="term" value="C:nuclear body"/>
    <property type="evidence" value="ECO:0007669"/>
    <property type="project" value="TreeGrafter"/>
</dbReference>
<dbReference type="InterPro" id="IPR041679">
    <property type="entry name" value="DNA2/NAM7-like_C"/>
</dbReference>
<dbReference type="GO" id="GO:0004386">
    <property type="term" value="F:helicase activity"/>
    <property type="evidence" value="ECO:0007669"/>
    <property type="project" value="UniProtKB-KW"/>
</dbReference>
<dbReference type="PANTHER" id="PTHR10887">
    <property type="entry name" value="DNA2/NAM7 HELICASE FAMILY"/>
    <property type="match status" value="1"/>
</dbReference>
<evidence type="ECO:0000256" key="4">
    <source>
        <dbReference type="ARBA" id="ARBA00022840"/>
    </source>
</evidence>
<evidence type="ECO:0000256" key="3">
    <source>
        <dbReference type="ARBA" id="ARBA00022806"/>
    </source>
</evidence>
<evidence type="ECO:0000256" key="1">
    <source>
        <dbReference type="ARBA" id="ARBA00022741"/>
    </source>
</evidence>